<dbReference type="SMART" id="SM00347">
    <property type="entry name" value="HTH_MARR"/>
    <property type="match status" value="1"/>
</dbReference>
<proteinExistence type="predicted"/>
<evidence type="ECO:0000259" key="1">
    <source>
        <dbReference type="SMART" id="SM00347"/>
    </source>
</evidence>
<accession>A0A942U2S3</accession>
<dbReference type="InterPro" id="IPR036390">
    <property type="entry name" value="WH_DNA-bd_sf"/>
</dbReference>
<dbReference type="GO" id="GO:0003700">
    <property type="term" value="F:DNA-binding transcription factor activity"/>
    <property type="evidence" value="ECO:0007669"/>
    <property type="project" value="InterPro"/>
</dbReference>
<dbReference type="Proteomes" id="UP000679749">
    <property type="component" value="Unassembled WGS sequence"/>
</dbReference>
<sequence>MIGVNRLNSASGLQNLDLIDLLSERHTLVRRISEKAWNDQSDIYISNSEWYIMARIYKKRPTISYVTKNVEISRQATHKFMKNLAAKGLVEISNAENNKKEKCIQLTVLGEECYEKNAALKEQFENKIAEKIGAEQVKILKELLKLDWGIE</sequence>
<dbReference type="InterPro" id="IPR036388">
    <property type="entry name" value="WH-like_DNA-bd_sf"/>
</dbReference>
<dbReference type="Gene3D" id="1.10.10.10">
    <property type="entry name" value="Winged helix-like DNA-binding domain superfamily/Winged helix DNA-binding domain"/>
    <property type="match status" value="1"/>
</dbReference>
<dbReference type="SUPFAM" id="SSF46785">
    <property type="entry name" value="Winged helix' DNA-binding domain"/>
    <property type="match status" value="1"/>
</dbReference>
<protein>
    <submittedName>
        <fullName evidence="2">Winged helix-turn-helix transcriptional regulator</fullName>
    </submittedName>
</protein>
<dbReference type="RefSeq" id="WP_213118122.1">
    <property type="nucleotide sequence ID" value="NZ_JAGYPF010000003.1"/>
</dbReference>
<dbReference type="EMBL" id="JAGYPF010000003">
    <property type="protein sequence ID" value="MBS4213576.1"/>
    <property type="molecule type" value="Genomic_DNA"/>
</dbReference>
<name>A0A942U2S3_9BACI</name>
<evidence type="ECO:0000313" key="3">
    <source>
        <dbReference type="Proteomes" id="UP000679749"/>
    </source>
</evidence>
<comment type="caution">
    <text evidence="2">The sequence shown here is derived from an EMBL/GenBank/DDBJ whole genome shotgun (WGS) entry which is preliminary data.</text>
</comment>
<dbReference type="InterPro" id="IPR000835">
    <property type="entry name" value="HTH_MarR-typ"/>
</dbReference>
<evidence type="ECO:0000313" key="2">
    <source>
        <dbReference type="EMBL" id="MBS4213576.1"/>
    </source>
</evidence>
<dbReference type="AlphaFoldDB" id="A0A942U2S3"/>
<feature type="domain" description="HTH marR-type" evidence="1">
    <location>
        <begin position="38"/>
        <end position="137"/>
    </location>
</feature>
<organism evidence="2 3">
    <name type="scientific">Neobacillus rhizophilus</name>
    <dbReference type="NCBI Taxonomy" id="2833579"/>
    <lineage>
        <taxon>Bacteria</taxon>
        <taxon>Bacillati</taxon>
        <taxon>Bacillota</taxon>
        <taxon>Bacilli</taxon>
        <taxon>Bacillales</taxon>
        <taxon>Bacillaceae</taxon>
        <taxon>Neobacillus</taxon>
    </lineage>
</organism>
<keyword evidence="3" id="KW-1185">Reference proteome</keyword>
<reference evidence="2" key="1">
    <citation type="submission" date="2021-05" db="EMBL/GenBank/DDBJ databases">
        <title>Novel Bacillus species.</title>
        <authorList>
            <person name="Liu G."/>
        </authorList>
    </citation>
    <scope>NUCLEOTIDE SEQUENCE</scope>
    <source>
        <strain evidence="2">FJAT-49825</strain>
    </source>
</reference>
<gene>
    <name evidence="2" type="ORF">KHA99_14065</name>
</gene>